<dbReference type="CDD" id="cd06171">
    <property type="entry name" value="Sigma70_r4"/>
    <property type="match status" value="1"/>
</dbReference>
<evidence type="ECO:0000256" key="1">
    <source>
        <dbReference type="ARBA" id="ARBA00010641"/>
    </source>
</evidence>
<keyword evidence="2" id="KW-0805">Transcription regulation</keyword>
<dbReference type="AlphaFoldDB" id="A0A847SNT7"/>
<dbReference type="Pfam" id="PF08281">
    <property type="entry name" value="Sigma70_r4_2"/>
    <property type="match status" value="1"/>
</dbReference>
<dbReference type="NCBIfam" id="TIGR02937">
    <property type="entry name" value="sigma70-ECF"/>
    <property type="match status" value="1"/>
</dbReference>
<dbReference type="InterPro" id="IPR036388">
    <property type="entry name" value="WH-like_DNA-bd_sf"/>
</dbReference>
<dbReference type="GO" id="GO:0016987">
    <property type="term" value="F:sigma factor activity"/>
    <property type="evidence" value="ECO:0007669"/>
    <property type="project" value="UniProtKB-KW"/>
</dbReference>
<dbReference type="InterPro" id="IPR013249">
    <property type="entry name" value="RNA_pol_sigma70_r4_t2"/>
</dbReference>
<protein>
    <submittedName>
        <fullName evidence="8">RNA polymerase sigma-70 factor</fullName>
    </submittedName>
</protein>
<evidence type="ECO:0000259" key="7">
    <source>
        <dbReference type="Pfam" id="PF08281"/>
    </source>
</evidence>
<dbReference type="NCBIfam" id="TIGR02985">
    <property type="entry name" value="Sig70_bacteroi1"/>
    <property type="match status" value="1"/>
</dbReference>
<evidence type="ECO:0000313" key="9">
    <source>
        <dbReference type="Proteomes" id="UP000552864"/>
    </source>
</evidence>
<evidence type="ECO:0000256" key="4">
    <source>
        <dbReference type="ARBA" id="ARBA00023163"/>
    </source>
</evidence>
<dbReference type="RefSeq" id="WP_168738427.1">
    <property type="nucleotide sequence ID" value="NZ_JABAHZ010000002.1"/>
</dbReference>
<dbReference type="InterPro" id="IPR007627">
    <property type="entry name" value="RNA_pol_sigma70_r2"/>
</dbReference>
<dbReference type="SUPFAM" id="SSF88946">
    <property type="entry name" value="Sigma2 domain of RNA polymerase sigma factors"/>
    <property type="match status" value="1"/>
</dbReference>
<dbReference type="EMBL" id="JABAHZ010000002">
    <property type="protein sequence ID" value="NLR79086.1"/>
    <property type="molecule type" value="Genomic_DNA"/>
</dbReference>
<keyword evidence="5" id="KW-0812">Transmembrane</keyword>
<evidence type="ECO:0000313" key="8">
    <source>
        <dbReference type="EMBL" id="NLR79086.1"/>
    </source>
</evidence>
<dbReference type="PANTHER" id="PTHR43133:SF46">
    <property type="entry name" value="RNA POLYMERASE SIGMA-70 FACTOR ECF SUBFAMILY"/>
    <property type="match status" value="1"/>
</dbReference>
<dbReference type="Pfam" id="PF04542">
    <property type="entry name" value="Sigma70_r2"/>
    <property type="match status" value="1"/>
</dbReference>
<dbReference type="GO" id="GO:0003677">
    <property type="term" value="F:DNA binding"/>
    <property type="evidence" value="ECO:0007669"/>
    <property type="project" value="InterPro"/>
</dbReference>
<dbReference type="PANTHER" id="PTHR43133">
    <property type="entry name" value="RNA POLYMERASE ECF-TYPE SIGMA FACTO"/>
    <property type="match status" value="1"/>
</dbReference>
<evidence type="ECO:0000256" key="3">
    <source>
        <dbReference type="ARBA" id="ARBA00023082"/>
    </source>
</evidence>
<dbReference type="InterPro" id="IPR014284">
    <property type="entry name" value="RNA_pol_sigma-70_dom"/>
</dbReference>
<gene>
    <name evidence="8" type="ORF">HGH91_10635</name>
</gene>
<dbReference type="GO" id="GO:0006352">
    <property type="term" value="P:DNA-templated transcription initiation"/>
    <property type="evidence" value="ECO:0007669"/>
    <property type="project" value="InterPro"/>
</dbReference>
<keyword evidence="4" id="KW-0804">Transcription</keyword>
<keyword evidence="5" id="KW-1133">Transmembrane helix</keyword>
<comment type="similarity">
    <text evidence="1">Belongs to the sigma-70 factor family. ECF subfamily.</text>
</comment>
<comment type="caution">
    <text evidence="8">The sequence shown here is derived from an EMBL/GenBank/DDBJ whole genome shotgun (WGS) entry which is preliminary data.</text>
</comment>
<dbReference type="Gene3D" id="1.10.1740.10">
    <property type="match status" value="1"/>
</dbReference>
<accession>A0A847SNT7</accession>
<keyword evidence="5" id="KW-0472">Membrane</keyword>
<dbReference type="Proteomes" id="UP000552864">
    <property type="component" value="Unassembled WGS sequence"/>
</dbReference>
<feature type="domain" description="RNA polymerase sigma-70 region 2" evidence="6">
    <location>
        <begin position="16"/>
        <end position="82"/>
    </location>
</feature>
<evidence type="ECO:0000256" key="5">
    <source>
        <dbReference type="SAM" id="Phobius"/>
    </source>
</evidence>
<sequence>MLLRLAEGENAAFRKLYDMYYSALMDFAHKLTGNMAEAEDITLRTFAKLYERPPELSNMTHLRRWLFLTVRNDSLNYLKKRKYIQSNERNLQDSYYSQASLDAIMTEEELVRRLYNAIELLPAQRRRIFILTYLEGYKAREIAELLGISENTVNTQKKRALVGLRSSLGIVVFYLLFYR</sequence>
<dbReference type="InterPro" id="IPR039425">
    <property type="entry name" value="RNA_pol_sigma-70-like"/>
</dbReference>
<evidence type="ECO:0000259" key="6">
    <source>
        <dbReference type="Pfam" id="PF04542"/>
    </source>
</evidence>
<dbReference type="Gene3D" id="1.10.10.10">
    <property type="entry name" value="Winged helix-like DNA-binding domain superfamily/Winged helix DNA-binding domain"/>
    <property type="match status" value="1"/>
</dbReference>
<keyword evidence="9" id="KW-1185">Reference proteome</keyword>
<dbReference type="InterPro" id="IPR013325">
    <property type="entry name" value="RNA_pol_sigma_r2"/>
</dbReference>
<dbReference type="SUPFAM" id="SSF88659">
    <property type="entry name" value="Sigma3 and sigma4 domains of RNA polymerase sigma factors"/>
    <property type="match status" value="1"/>
</dbReference>
<dbReference type="InterPro" id="IPR014327">
    <property type="entry name" value="RNA_pol_sigma70_bacteroid"/>
</dbReference>
<evidence type="ECO:0000256" key="2">
    <source>
        <dbReference type="ARBA" id="ARBA00023015"/>
    </source>
</evidence>
<dbReference type="InterPro" id="IPR013324">
    <property type="entry name" value="RNA_pol_sigma_r3/r4-like"/>
</dbReference>
<reference evidence="8 9" key="1">
    <citation type="submission" date="2020-04" db="EMBL/GenBank/DDBJ databases">
        <authorList>
            <person name="Yin C."/>
        </authorList>
    </citation>
    <scope>NUCLEOTIDE SEQUENCE [LARGE SCALE GENOMIC DNA]</scope>
    <source>
        <strain evidence="8 9">Ak56</strain>
    </source>
</reference>
<feature type="transmembrane region" description="Helical" evidence="5">
    <location>
        <begin position="160"/>
        <end position="178"/>
    </location>
</feature>
<feature type="domain" description="RNA polymerase sigma factor 70 region 4 type 2" evidence="7">
    <location>
        <begin position="113"/>
        <end position="161"/>
    </location>
</feature>
<keyword evidence="3" id="KW-0731">Sigma factor</keyword>
<proteinExistence type="inferred from homology"/>
<name>A0A847SNT7_9BACT</name>
<organism evidence="8 9">
    <name type="scientific">Chitinophaga eiseniae</name>
    <dbReference type="NCBI Taxonomy" id="634771"/>
    <lineage>
        <taxon>Bacteria</taxon>
        <taxon>Pseudomonadati</taxon>
        <taxon>Bacteroidota</taxon>
        <taxon>Chitinophagia</taxon>
        <taxon>Chitinophagales</taxon>
        <taxon>Chitinophagaceae</taxon>
        <taxon>Chitinophaga</taxon>
    </lineage>
</organism>